<keyword evidence="3 9" id="KW-0444">Lipid biosynthesis</keyword>
<dbReference type="EC" id="2.3.1.180" evidence="9"/>
<evidence type="ECO:0000313" key="12">
    <source>
        <dbReference type="EMBL" id="SCL58425.1"/>
    </source>
</evidence>
<dbReference type="Proteomes" id="UP000198937">
    <property type="component" value="Unassembled WGS sequence"/>
</dbReference>
<dbReference type="GO" id="GO:0005737">
    <property type="term" value="C:cytoplasm"/>
    <property type="evidence" value="ECO:0007669"/>
    <property type="project" value="UniProtKB-SubCell"/>
</dbReference>
<dbReference type="GO" id="GO:0004315">
    <property type="term" value="F:3-oxoacyl-[acyl-carrier-protein] synthase activity"/>
    <property type="evidence" value="ECO:0007669"/>
    <property type="project" value="InterPro"/>
</dbReference>
<comment type="subunit">
    <text evidence="9">Homodimer.</text>
</comment>
<keyword evidence="2 9" id="KW-0963">Cytoplasm</keyword>
<keyword evidence="5 9" id="KW-0276">Fatty acid metabolism</keyword>
<comment type="similarity">
    <text evidence="1 9">Belongs to the thiolase-like superfamily. FabH family.</text>
</comment>
<feature type="active site" evidence="9">
    <location>
        <position position="286"/>
    </location>
</feature>
<dbReference type="InterPro" id="IPR016039">
    <property type="entry name" value="Thiolase-like"/>
</dbReference>
<keyword evidence="9" id="KW-0511">Multifunctional enzyme</keyword>
<accession>A0A1C6UWK1</accession>
<dbReference type="PANTHER" id="PTHR34069:SF2">
    <property type="entry name" value="BETA-KETOACYL-[ACYL-CARRIER-PROTEIN] SYNTHASE III"/>
    <property type="match status" value="1"/>
</dbReference>
<keyword evidence="8 9" id="KW-0012">Acyltransferase</keyword>
<dbReference type="AlphaFoldDB" id="A0A1C6UWK1"/>
<dbReference type="HAMAP" id="MF_01815">
    <property type="entry name" value="FabH"/>
    <property type="match status" value="1"/>
</dbReference>
<dbReference type="InterPro" id="IPR013747">
    <property type="entry name" value="ACP_syn_III_C"/>
</dbReference>
<dbReference type="SUPFAM" id="SSF53901">
    <property type="entry name" value="Thiolase-like"/>
    <property type="match status" value="1"/>
</dbReference>
<comment type="pathway">
    <text evidence="9">Lipid metabolism; fatty acid biosynthesis.</text>
</comment>
<dbReference type="RefSeq" id="WP_091440081.1">
    <property type="nucleotide sequence ID" value="NZ_BMMJ01000014.1"/>
</dbReference>
<sequence>MRRSSVIAGIGGYTPDQVITNADLCRRFDTTQEWIVSRTGISTRHRVAPGQSTSDLAVAAAQAALESAVDLGGPAVDLVILATTTPDRPCPATAPLVAARLGLDTIPAFDLSAVCSGFVYALSVADGMIAAGTARRVLVIGADAFTTILNPGDRATATVFGDGAGAMVLRAGEAGEPGALLGFDLGADGNQADLITVAAGGSARPDPREADEADRWFAMRGQAVYRHAVLRMTETARAAMAVAGWQPNEVDRLVAHQANARILTTVGAELEIPPDRVYSNITNVGNTVAASVPLALADAAAAGVLRRGDRVLVSAFGGGTTWGAAAFTWPELAVAARTKGDLP</sequence>
<reference evidence="12 13" key="1">
    <citation type="submission" date="2016-06" db="EMBL/GenBank/DDBJ databases">
        <authorList>
            <person name="Kjaerup R.B."/>
            <person name="Dalgaard T.S."/>
            <person name="Juul-Madsen H.R."/>
        </authorList>
    </citation>
    <scope>NUCLEOTIDE SEQUENCE [LARGE SCALE GENOMIC DNA]</scope>
    <source>
        <strain evidence="12 13">DSM 45577</strain>
    </source>
</reference>
<name>A0A1C6UWK1_9ACTN</name>
<keyword evidence="6 9" id="KW-0443">Lipid metabolism</keyword>
<dbReference type="InterPro" id="IPR013751">
    <property type="entry name" value="ACP_syn_III_N"/>
</dbReference>
<dbReference type="Gene3D" id="3.40.47.10">
    <property type="match status" value="1"/>
</dbReference>
<dbReference type="Pfam" id="PF08545">
    <property type="entry name" value="ACP_syn_III"/>
    <property type="match status" value="1"/>
</dbReference>
<evidence type="ECO:0000313" key="13">
    <source>
        <dbReference type="Proteomes" id="UP000198937"/>
    </source>
</evidence>
<feature type="domain" description="Beta-ketoacyl-[acyl-carrier-protein] synthase III N-terminal" evidence="11">
    <location>
        <begin position="109"/>
        <end position="189"/>
    </location>
</feature>
<evidence type="ECO:0000256" key="5">
    <source>
        <dbReference type="ARBA" id="ARBA00022832"/>
    </source>
</evidence>
<dbReference type="STRING" id="683228.GA0070617_3815"/>
<keyword evidence="13" id="KW-1185">Reference proteome</keyword>
<dbReference type="EMBL" id="FMIA01000002">
    <property type="protein sequence ID" value="SCL58425.1"/>
    <property type="molecule type" value="Genomic_DNA"/>
</dbReference>
<feature type="active site" evidence="9">
    <location>
        <position position="256"/>
    </location>
</feature>
<dbReference type="GO" id="GO:0033818">
    <property type="term" value="F:beta-ketoacyl-acyl-carrier-protein synthase III activity"/>
    <property type="evidence" value="ECO:0007669"/>
    <property type="project" value="UniProtKB-UniRule"/>
</dbReference>
<evidence type="ECO:0000256" key="3">
    <source>
        <dbReference type="ARBA" id="ARBA00022516"/>
    </source>
</evidence>
<dbReference type="UniPathway" id="UPA00094"/>
<evidence type="ECO:0000256" key="9">
    <source>
        <dbReference type="HAMAP-Rule" id="MF_01815"/>
    </source>
</evidence>
<dbReference type="Pfam" id="PF08541">
    <property type="entry name" value="ACP_syn_III_C"/>
    <property type="match status" value="1"/>
</dbReference>
<feature type="active site" evidence="9">
    <location>
        <position position="115"/>
    </location>
</feature>
<dbReference type="NCBIfam" id="TIGR00747">
    <property type="entry name" value="fabH"/>
    <property type="match status" value="1"/>
</dbReference>
<comment type="subcellular location">
    <subcellularLocation>
        <location evidence="9">Cytoplasm</location>
    </subcellularLocation>
</comment>
<proteinExistence type="inferred from homology"/>
<evidence type="ECO:0000256" key="2">
    <source>
        <dbReference type="ARBA" id="ARBA00022490"/>
    </source>
</evidence>
<keyword evidence="4 9" id="KW-0808">Transferase</keyword>
<evidence type="ECO:0000256" key="8">
    <source>
        <dbReference type="ARBA" id="ARBA00023315"/>
    </source>
</evidence>
<protein>
    <recommendedName>
        <fullName evidence="9">Beta-ketoacyl-[acyl-carrier-protein] synthase III</fullName>
        <shortName evidence="9">Beta-ketoacyl-ACP synthase III</shortName>
        <shortName evidence="9">KAS III</shortName>
        <ecNumber evidence="9">2.3.1.180</ecNumber>
    </recommendedName>
    <alternativeName>
        <fullName evidence="9">3-oxoacyl-[acyl-carrier-protein] synthase 3</fullName>
    </alternativeName>
    <alternativeName>
        <fullName evidence="9">3-oxoacyl-[acyl-carrier-protein] synthase III</fullName>
    </alternativeName>
</protein>
<dbReference type="GO" id="GO:0006633">
    <property type="term" value="P:fatty acid biosynthetic process"/>
    <property type="evidence" value="ECO:0007669"/>
    <property type="project" value="UniProtKB-UniRule"/>
</dbReference>
<comment type="catalytic activity">
    <reaction evidence="9">
        <text>malonyl-[ACP] + acetyl-CoA + H(+) = 3-oxobutanoyl-[ACP] + CO2 + CoA</text>
        <dbReference type="Rhea" id="RHEA:12080"/>
        <dbReference type="Rhea" id="RHEA-COMP:9623"/>
        <dbReference type="Rhea" id="RHEA-COMP:9625"/>
        <dbReference type="ChEBI" id="CHEBI:15378"/>
        <dbReference type="ChEBI" id="CHEBI:16526"/>
        <dbReference type="ChEBI" id="CHEBI:57287"/>
        <dbReference type="ChEBI" id="CHEBI:57288"/>
        <dbReference type="ChEBI" id="CHEBI:78449"/>
        <dbReference type="ChEBI" id="CHEBI:78450"/>
        <dbReference type="EC" id="2.3.1.180"/>
    </reaction>
</comment>
<organism evidence="12 13">
    <name type="scientific">Micromonospora yangpuensis</name>
    <dbReference type="NCBI Taxonomy" id="683228"/>
    <lineage>
        <taxon>Bacteria</taxon>
        <taxon>Bacillati</taxon>
        <taxon>Actinomycetota</taxon>
        <taxon>Actinomycetes</taxon>
        <taxon>Micromonosporales</taxon>
        <taxon>Micromonosporaceae</taxon>
        <taxon>Micromonospora</taxon>
    </lineage>
</organism>
<comment type="domain">
    <text evidence="9">The last Arg residue of the ACP-binding site is essential for the weak association between ACP/AcpP and FabH.</text>
</comment>
<evidence type="ECO:0000259" key="11">
    <source>
        <dbReference type="Pfam" id="PF08545"/>
    </source>
</evidence>
<evidence type="ECO:0000256" key="1">
    <source>
        <dbReference type="ARBA" id="ARBA00008642"/>
    </source>
</evidence>
<comment type="function">
    <text evidence="9">Catalyzes the condensation reaction of fatty acid synthesis by the addition to an acyl acceptor of two carbons from malonyl-ACP. Catalyzes the first condensation reaction which initiates fatty acid synthesis and may therefore play a role in governing the total rate of fatty acid production. Possesses both acetoacetyl-ACP synthase and acetyl transacylase activities. Its substrate specificity determines the biosynthesis of branched-chain and/or straight-chain of fatty acids.</text>
</comment>
<dbReference type="NCBIfam" id="NF006829">
    <property type="entry name" value="PRK09352.1"/>
    <property type="match status" value="1"/>
</dbReference>
<dbReference type="OrthoDB" id="9815506at2"/>
<evidence type="ECO:0000259" key="10">
    <source>
        <dbReference type="Pfam" id="PF08541"/>
    </source>
</evidence>
<evidence type="ECO:0000256" key="7">
    <source>
        <dbReference type="ARBA" id="ARBA00023160"/>
    </source>
</evidence>
<dbReference type="CDD" id="cd00830">
    <property type="entry name" value="KAS_III"/>
    <property type="match status" value="1"/>
</dbReference>
<feature type="domain" description="Beta-ketoacyl-[acyl-carrier-protein] synthase III C-terminal" evidence="10">
    <location>
        <begin position="241"/>
        <end position="329"/>
    </location>
</feature>
<dbReference type="GO" id="GO:0044550">
    <property type="term" value="P:secondary metabolite biosynthetic process"/>
    <property type="evidence" value="ECO:0007669"/>
    <property type="project" value="TreeGrafter"/>
</dbReference>
<evidence type="ECO:0000256" key="4">
    <source>
        <dbReference type="ARBA" id="ARBA00022679"/>
    </source>
</evidence>
<evidence type="ECO:0000256" key="6">
    <source>
        <dbReference type="ARBA" id="ARBA00023098"/>
    </source>
</evidence>
<dbReference type="PANTHER" id="PTHR34069">
    <property type="entry name" value="3-OXOACYL-[ACYL-CARRIER-PROTEIN] SYNTHASE 3"/>
    <property type="match status" value="1"/>
</dbReference>
<dbReference type="InterPro" id="IPR004655">
    <property type="entry name" value="FabH"/>
</dbReference>
<gene>
    <name evidence="9" type="primary">fabH</name>
    <name evidence="12" type="ORF">GA0070617_3815</name>
</gene>
<feature type="region of interest" description="ACP-binding" evidence="9">
    <location>
        <begin position="257"/>
        <end position="261"/>
    </location>
</feature>
<keyword evidence="7 9" id="KW-0275">Fatty acid biosynthesis</keyword>